<feature type="binding site" evidence="14">
    <location>
        <position position="866"/>
    </location>
    <ligand>
        <name>ATP</name>
        <dbReference type="ChEBI" id="CHEBI:30616"/>
    </ligand>
</feature>
<feature type="transmembrane region" description="Helical" evidence="16">
    <location>
        <begin position="1104"/>
        <end position="1123"/>
    </location>
</feature>
<organism evidence="20 21">
    <name type="scientific">Prymnesium parvum</name>
    <name type="common">Toxic golden alga</name>
    <dbReference type="NCBI Taxonomy" id="97485"/>
    <lineage>
        <taxon>Eukaryota</taxon>
        <taxon>Haptista</taxon>
        <taxon>Haptophyta</taxon>
        <taxon>Prymnesiophyceae</taxon>
        <taxon>Prymnesiales</taxon>
        <taxon>Prymnesiaceae</taxon>
        <taxon>Prymnesium</taxon>
    </lineage>
</organism>
<feature type="binding site" evidence="14">
    <location>
        <position position="604"/>
    </location>
    <ligand>
        <name>ATP</name>
        <dbReference type="ChEBI" id="CHEBI:30616"/>
    </ligand>
</feature>
<dbReference type="EC" id="7.6.2.1" evidence="16"/>
<feature type="domain" description="P-type ATPase C-terminal" evidence="19">
    <location>
        <begin position="919"/>
        <end position="1177"/>
    </location>
</feature>
<feature type="binding site" evidence="14">
    <location>
        <position position="728"/>
    </location>
    <ligand>
        <name>ATP</name>
        <dbReference type="ChEBI" id="CHEBI:30616"/>
    </ligand>
</feature>
<feature type="binding site" evidence="14">
    <location>
        <position position="872"/>
    </location>
    <ligand>
        <name>ATP</name>
        <dbReference type="ChEBI" id="CHEBI:30616"/>
    </ligand>
</feature>
<feature type="compositionally biased region" description="Basic and acidic residues" evidence="17">
    <location>
        <begin position="814"/>
        <end position="825"/>
    </location>
</feature>
<keyword evidence="3" id="KW-0813">Transport</keyword>
<feature type="binding site" evidence="15">
    <location>
        <position position="897"/>
    </location>
    <ligand>
        <name>Mg(2+)</name>
        <dbReference type="ChEBI" id="CHEBI:18420"/>
    </ligand>
</feature>
<feature type="binding site" evidence="14">
    <location>
        <position position="897"/>
    </location>
    <ligand>
        <name>ATP</name>
        <dbReference type="ChEBI" id="CHEBI:30616"/>
    </ligand>
</feature>
<evidence type="ECO:0000313" key="21">
    <source>
        <dbReference type="Proteomes" id="UP001515480"/>
    </source>
</evidence>
<dbReference type="GO" id="GO:0000287">
    <property type="term" value="F:magnesium ion binding"/>
    <property type="evidence" value="ECO:0007669"/>
    <property type="project" value="UniProtKB-UniRule"/>
</dbReference>
<feature type="binding site" evidence="14">
    <location>
        <position position="527"/>
    </location>
    <ligand>
        <name>ATP</name>
        <dbReference type="ChEBI" id="CHEBI:30616"/>
    </ligand>
</feature>
<evidence type="ECO:0000256" key="6">
    <source>
        <dbReference type="ARBA" id="ARBA00022741"/>
    </source>
</evidence>
<evidence type="ECO:0000256" key="2">
    <source>
        <dbReference type="ARBA" id="ARBA00008109"/>
    </source>
</evidence>
<dbReference type="Proteomes" id="UP001515480">
    <property type="component" value="Unassembled WGS sequence"/>
</dbReference>
<feature type="active site" description="4-aspartylphosphate intermediate" evidence="13">
    <location>
        <position position="410"/>
    </location>
</feature>
<feature type="transmembrane region" description="Helical" evidence="16">
    <location>
        <begin position="950"/>
        <end position="971"/>
    </location>
</feature>
<dbReference type="NCBIfam" id="TIGR01652">
    <property type="entry name" value="ATPase-Plipid"/>
    <property type="match status" value="1"/>
</dbReference>
<dbReference type="Gene3D" id="3.40.1110.10">
    <property type="entry name" value="Calcium-transporting ATPase, cytoplasmic domain N"/>
    <property type="match status" value="2"/>
</dbReference>
<dbReference type="SUPFAM" id="SSF56784">
    <property type="entry name" value="HAD-like"/>
    <property type="match status" value="1"/>
</dbReference>
<feature type="domain" description="P-type ATPase N-terminal" evidence="18">
    <location>
        <begin position="31"/>
        <end position="81"/>
    </location>
</feature>
<evidence type="ECO:0000256" key="11">
    <source>
        <dbReference type="ARBA" id="ARBA00023136"/>
    </source>
</evidence>
<dbReference type="Gene3D" id="2.70.150.10">
    <property type="entry name" value="Calcium-transporting ATPase, cytoplasmic transduction domain A"/>
    <property type="match status" value="1"/>
</dbReference>
<keyword evidence="21" id="KW-1185">Reference proteome</keyword>
<evidence type="ECO:0000256" key="14">
    <source>
        <dbReference type="PIRSR" id="PIRSR606539-2"/>
    </source>
</evidence>
<keyword evidence="9 16" id="KW-1278">Translocase</keyword>
<dbReference type="Pfam" id="PF16209">
    <property type="entry name" value="PhoLip_ATPase_N"/>
    <property type="match status" value="1"/>
</dbReference>
<evidence type="ECO:0000256" key="13">
    <source>
        <dbReference type="PIRSR" id="PIRSR606539-1"/>
    </source>
</evidence>
<dbReference type="GO" id="GO:0016887">
    <property type="term" value="F:ATP hydrolysis activity"/>
    <property type="evidence" value="ECO:0007669"/>
    <property type="project" value="InterPro"/>
</dbReference>
<evidence type="ECO:0000259" key="18">
    <source>
        <dbReference type="Pfam" id="PF16209"/>
    </source>
</evidence>
<keyword evidence="7 14" id="KW-0067">ATP-binding</keyword>
<feature type="transmembrane region" description="Helical" evidence="16">
    <location>
        <begin position="350"/>
        <end position="376"/>
    </location>
</feature>
<dbReference type="InterPro" id="IPR023299">
    <property type="entry name" value="ATPase_P-typ_cyto_dom_N"/>
</dbReference>
<evidence type="ECO:0000256" key="9">
    <source>
        <dbReference type="ARBA" id="ARBA00022967"/>
    </source>
</evidence>
<name>A0AB34JFE2_PRYPA</name>
<feature type="transmembrane region" description="Helical" evidence="16">
    <location>
        <begin position="1148"/>
        <end position="1168"/>
    </location>
</feature>
<sequence length="1502" mass="165933">MWFKSKKKVAPEPLDGMPCTSSMLCAHPDRCSNVIITAKYGVFSFLPLVAVELLHPFKRFHNFYFFVVGLLQMVPEITITRGVPNTWLSLLFIMGCDMVLIAREDKGRHRADRQTNEQQVDILSAEDDGEMRRGTWADVRVGDVIKVYARESFPADMLLLRASDPPGQAWINTKPLDGETDTKLRLAPRVVCERLEHIGESAQEIRQALRGGVVRLEAPNDKVNDFTGQLSIGEEEPVMLSRSNVLLRGCQLRNPDWVLGLVLSTGVDTKIHFSEEESVPVKPNHTMQLVNTHTTCLVILLAAICLGGSFANMGYVHSFTRSEPWYLPSSEHSAEYTISNWLTLTGTYFLLNYAILPVSLWVSAALVNVAVAFFMMEDIQMYDESKNERCRVRSLALADELGQVSHIFSDKTGTLTANHMQFRRCIVGGTSYGCGDTAISHALRRGTPVKLSSAPRPAFANCKPGVEEFIEFEEAEGVPSLFDDVVSAGTQGELARELMVAMATNHSVLMEQGQNGKTELCASSPDEQAFVAAGEYFGFEYRGRQVATGEVEVWDKHRGVSHMVEIVEVFPYESNRKRMSIIVRLPPELLRVCGGGCAERLYCKGADSVVFALLAKDSKYADPELLRSIDGQLGDWADAALRTLVWARRELPDFASWHAKYRKATANAEEVRKLKNGQPNAISTLQAEAESELEFVGATAIEDKLQDGVPEVLADLRTAGIKVWILTGDKVGTAKNIAAACNIMPITSDLLEITRESHPALGQITAMELTAASSRLESNPADKPQLMDELDAKYPALQQVRAALQGHMPPATSKDQRKVSPGDEDGRKANDLCLVLDETAMEYLALFCTDELRAVSDRSRSVIGCRMRKDQKAQMLNLIKEGIPGSCCLAVGDGANDVAMIKAGHIGVGIIGKEGMEAVNNSDFAIGQFRFLRSLLLVHGRFSYRRISIFCLYMFYKNIIVSGAMYFYSLFAMASGTRIFTPFFLEAHSIFYTSLPIIFFAINDMDVPKKVAAAEAFLYTPGIRRELYTHASFIRWIIESVYAAVMCVFVPVFCFGWPSSSLAFVEDGDARFAAISFTAMCAVIISGNLRLVLEMRSWTVIEHFGFWSMLFLFEVSTIVFSFMSGPPGDSSFTWEELEGIIPVLYSQASWWLTIFLTILLVLLPAIVWHASSLLYKPSVVASLRPFKKAERIAHEKLEGFWYTSDKSKKRVTSKVEMPQPQKEGEPTTLQITRHPSPNPFVRQISADHHMNSALELSSTSRPATAGAQLQRRRSDSDFAFSANEAADTYVLQHYNSRPTFTAAALATSFAYRLSRTRVLRQHSERGSAGSGIDVGSARSARSGSARSGSARPSPTAANPSQTEQPLPTTAQPCISQVSPQLASHQSPDPPSSPPHCEAALRSHKDIRLRSRPCIPGIIVSPRVLGPTSPPLRSASSETEATFSPWARDAKVSSPLPPVQQQRSHIFHPGQHVDLSPLPPVGPHSPGSNHDEDVHVVQSRRVM</sequence>
<dbReference type="PANTHER" id="PTHR24092:SF180">
    <property type="entry name" value="PHOSPHOLIPID-TRANSPORTING ATPASE DNF1-RELATED"/>
    <property type="match status" value="1"/>
</dbReference>
<feature type="binding site" evidence="14">
    <location>
        <position position="727"/>
    </location>
    <ligand>
        <name>ATP</name>
        <dbReference type="ChEBI" id="CHEBI:30616"/>
    </ligand>
</feature>
<evidence type="ECO:0000256" key="3">
    <source>
        <dbReference type="ARBA" id="ARBA00022448"/>
    </source>
</evidence>
<keyword evidence="6 14" id="KW-0547">Nucleotide-binding</keyword>
<dbReference type="PRINTS" id="PR00119">
    <property type="entry name" value="CATATPASE"/>
</dbReference>
<dbReference type="EMBL" id="JBGBPQ010000008">
    <property type="protein sequence ID" value="KAL1520589.1"/>
    <property type="molecule type" value="Genomic_DNA"/>
</dbReference>
<dbReference type="PANTHER" id="PTHR24092">
    <property type="entry name" value="PROBABLE PHOSPHOLIPID-TRANSPORTING ATPASE"/>
    <property type="match status" value="1"/>
</dbReference>
<accession>A0AB34JFE2</accession>
<feature type="binding site" evidence="15">
    <location>
        <position position="410"/>
    </location>
    <ligand>
        <name>Mg(2+)</name>
        <dbReference type="ChEBI" id="CHEBI:18420"/>
    </ligand>
</feature>
<evidence type="ECO:0000256" key="1">
    <source>
        <dbReference type="ARBA" id="ARBA00004127"/>
    </source>
</evidence>
<keyword evidence="8 15" id="KW-0460">Magnesium</keyword>
<comment type="caution">
    <text evidence="20">The sequence shown here is derived from an EMBL/GenBank/DDBJ whole genome shotgun (WGS) entry which is preliminary data.</text>
</comment>
<dbReference type="Gene3D" id="1.20.1110.10">
    <property type="entry name" value="Calcium-transporting ATPase, transmembrane domain"/>
    <property type="match status" value="1"/>
</dbReference>
<feature type="binding site" evidence="14">
    <location>
        <position position="729"/>
    </location>
    <ligand>
        <name>ATP</name>
        <dbReference type="ChEBI" id="CHEBI:30616"/>
    </ligand>
</feature>
<keyword evidence="4 16" id="KW-0812">Transmembrane</keyword>
<dbReference type="SUPFAM" id="SSF81660">
    <property type="entry name" value="Metal cation-transporting ATPase, ATP-binding domain N"/>
    <property type="match status" value="1"/>
</dbReference>
<feature type="region of interest" description="Disordered" evidence="17">
    <location>
        <begin position="1469"/>
        <end position="1502"/>
    </location>
</feature>
<dbReference type="GO" id="GO:0005524">
    <property type="term" value="F:ATP binding"/>
    <property type="evidence" value="ECO:0007669"/>
    <property type="project" value="UniProtKB-UniRule"/>
</dbReference>
<dbReference type="InterPro" id="IPR008250">
    <property type="entry name" value="ATPase_P-typ_transduc_dom_A_sf"/>
</dbReference>
<evidence type="ECO:0000256" key="8">
    <source>
        <dbReference type="ARBA" id="ARBA00022842"/>
    </source>
</evidence>
<feature type="compositionally biased region" description="Low complexity" evidence="17">
    <location>
        <begin position="1335"/>
        <end position="1354"/>
    </location>
</feature>
<dbReference type="InterPro" id="IPR032631">
    <property type="entry name" value="P-type_ATPase_N"/>
</dbReference>
<evidence type="ECO:0000256" key="5">
    <source>
        <dbReference type="ARBA" id="ARBA00022723"/>
    </source>
</evidence>
<evidence type="ECO:0000256" key="17">
    <source>
        <dbReference type="SAM" id="MobiDB-lite"/>
    </source>
</evidence>
<evidence type="ECO:0000256" key="15">
    <source>
        <dbReference type="PIRSR" id="PIRSR606539-3"/>
    </source>
</evidence>
<dbReference type="GO" id="GO:0012505">
    <property type="term" value="C:endomembrane system"/>
    <property type="evidence" value="ECO:0007669"/>
    <property type="project" value="UniProtKB-SubCell"/>
</dbReference>
<feature type="transmembrane region" description="Helical" evidence="16">
    <location>
        <begin position="983"/>
        <end position="1002"/>
    </location>
</feature>
<feature type="transmembrane region" description="Helical" evidence="16">
    <location>
        <begin position="296"/>
        <end position="316"/>
    </location>
</feature>
<keyword evidence="10 16" id="KW-1133">Transmembrane helix</keyword>
<feature type="binding site" evidence="15">
    <location>
        <position position="412"/>
    </location>
    <ligand>
        <name>Mg(2+)</name>
        <dbReference type="ChEBI" id="CHEBI:18420"/>
    </ligand>
</feature>
<dbReference type="GO" id="GO:0045332">
    <property type="term" value="P:phospholipid translocation"/>
    <property type="evidence" value="ECO:0007669"/>
    <property type="project" value="TreeGrafter"/>
</dbReference>
<dbReference type="SFLD" id="SFLDF00027">
    <property type="entry name" value="p-type_atpase"/>
    <property type="match status" value="1"/>
</dbReference>
<feature type="region of interest" description="Disordered" evidence="17">
    <location>
        <begin position="1255"/>
        <end position="1275"/>
    </location>
</feature>
<dbReference type="NCBIfam" id="TIGR01494">
    <property type="entry name" value="ATPase_P-type"/>
    <property type="match status" value="1"/>
</dbReference>
<feature type="region of interest" description="Disordered" evidence="17">
    <location>
        <begin position="1211"/>
        <end position="1238"/>
    </location>
</feature>
<dbReference type="InterPro" id="IPR032630">
    <property type="entry name" value="P_typ_ATPase_c"/>
</dbReference>
<dbReference type="SUPFAM" id="SSF81665">
    <property type="entry name" value="Calcium ATPase, transmembrane domain M"/>
    <property type="match status" value="1"/>
</dbReference>
<comment type="subcellular location">
    <subcellularLocation>
        <location evidence="1">Endomembrane system</location>
        <topology evidence="1">Multi-pass membrane protein</topology>
    </subcellularLocation>
    <subcellularLocation>
        <location evidence="16">Membrane</location>
        <topology evidence="16">Multi-pass membrane protein</topology>
    </subcellularLocation>
</comment>
<feature type="transmembrane region" description="Helical" evidence="16">
    <location>
        <begin position="1033"/>
        <end position="1058"/>
    </location>
</feature>
<dbReference type="Pfam" id="PF13246">
    <property type="entry name" value="Cation_ATPase"/>
    <property type="match status" value="1"/>
</dbReference>
<dbReference type="Gene3D" id="3.40.50.1000">
    <property type="entry name" value="HAD superfamily/HAD-like"/>
    <property type="match status" value="2"/>
</dbReference>
<dbReference type="InterPro" id="IPR023214">
    <property type="entry name" value="HAD_sf"/>
</dbReference>
<feature type="binding site" evidence="15">
    <location>
        <position position="893"/>
    </location>
    <ligand>
        <name>Mg(2+)</name>
        <dbReference type="ChEBI" id="CHEBI:18420"/>
    </ligand>
</feature>
<evidence type="ECO:0000256" key="12">
    <source>
        <dbReference type="ARBA" id="ARBA00034036"/>
    </source>
</evidence>
<dbReference type="InterPro" id="IPR018303">
    <property type="entry name" value="ATPase_P-typ_P_site"/>
</dbReference>
<feature type="transmembrane region" description="Helical" evidence="16">
    <location>
        <begin position="1070"/>
        <end position="1092"/>
    </location>
</feature>
<feature type="region of interest" description="Disordered" evidence="17">
    <location>
        <begin position="805"/>
        <end position="825"/>
    </location>
</feature>
<dbReference type="GO" id="GO:0140326">
    <property type="term" value="F:ATPase-coupled intramembrane lipid transporter activity"/>
    <property type="evidence" value="ECO:0007669"/>
    <property type="project" value="UniProtKB-EC"/>
</dbReference>
<evidence type="ECO:0000256" key="10">
    <source>
        <dbReference type="ARBA" id="ARBA00022989"/>
    </source>
</evidence>
<feature type="binding site" evidence="14">
    <location>
        <position position="410"/>
    </location>
    <ligand>
        <name>ATP</name>
        <dbReference type="ChEBI" id="CHEBI:30616"/>
    </ligand>
</feature>
<feature type="binding site" evidence="14">
    <location>
        <position position="896"/>
    </location>
    <ligand>
        <name>ATP</name>
        <dbReference type="ChEBI" id="CHEBI:30616"/>
    </ligand>
</feature>
<comment type="cofactor">
    <cofactor evidence="15">
        <name>Mg(2+)</name>
        <dbReference type="ChEBI" id="CHEBI:18420"/>
    </cofactor>
</comment>
<dbReference type="PROSITE" id="PS00154">
    <property type="entry name" value="ATPASE_E1_E2"/>
    <property type="match status" value="1"/>
</dbReference>
<feature type="binding site" evidence="14">
    <location>
        <position position="411"/>
    </location>
    <ligand>
        <name>ATP</name>
        <dbReference type="ChEBI" id="CHEBI:30616"/>
    </ligand>
</feature>
<evidence type="ECO:0000259" key="19">
    <source>
        <dbReference type="Pfam" id="PF16212"/>
    </source>
</evidence>
<dbReference type="Pfam" id="PF16212">
    <property type="entry name" value="PhoLip_ATPase_C"/>
    <property type="match status" value="1"/>
</dbReference>
<dbReference type="InterPro" id="IPR001757">
    <property type="entry name" value="P_typ_ATPase"/>
</dbReference>
<keyword evidence="5 15" id="KW-0479">Metal-binding</keyword>
<evidence type="ECO:0000313" key="20">
    <source>
        <dbReference type="EMBL" id="KAL1520589.1"/>
    </source>
</evidence>
<dbReference type="InterPro" id="IPR023298">
    <property type="entry name" value="ATPase_P-typ_TM_dom_sf"/>
</dbReference>
<feature type="binding site" evidence="14">
    <location>
        <position position="642"/>
    </location>
    <ligand>
        <name>ATP</name>
        <dbReference type="ChEBI" id="CHEBI:30616"/>
    </ligand>
</feature>
<proteinExistence type="inferred from homology"/>
<dbReference type="SFLD" id="SFLDS00003">
    <property type="entry name" value="Haloacid_Dehalogenase"/>
    <property type="match status" value="1"/>
</dbReference>
<feature type="binding site" evidence="14">
    <location>
        <position position="412"/>
    </location>
    <ligand>
        <name>ATP</name>
        <dbReference type="ChEBI" id="CHEBI:30616"/>
    </ligand>
</feature>
<evidence type="ECO:0000256" key="4">
    <source>
        <dbReference type="ARBA" id="ARBA00022692"/>
    </source>
</evidence>
<reference evidence="20 21" key="1">
    <citation type="journal article" date="2024" name="Science">
        <title>Giant polyketide synthase enzymes in the biosynthesis of giant marine polyether toxins.</title>
        <authorList>
            <person name="Fallon T.R."/>
            <person name="Shende V.V."/>
            <person name="Wierzbicki I.H."/>
            <person name="Pendleton A.L."/>
            <person name="Watervoot N.F."/>
            <person name="Auber R.P."/>
            <person name="Gonzalez D.J."/>
            <person name="Wisecaver J.H."/>
            <person name="Moore B.S."/>
        </authorList>
    </citation>
    <scope>NUCLEOTIDE SEQUENCE [LARGE SCALE GENOMIC DNA]</scope>
    <source>
        <strain evidence="20 21">12B1</strain>
    </source>
</reference>
<gene>
    <name evidence="20" type="ORF">AB1Y20_022165</name>
</gene>
<dbReference type="GO" id="GO:0005886">
    <property type="term" value="C:plasma membrane"/>
    <property type="evidence" value="ECO:0007669"/>
    <property type="project" value="TreeGrafter"/>
</dbReference>
<feature type="compositionally biased region" description="Polar residues" evidence="17">
    <location>
        <begin position="1355"/>
        <end position="1385"/>
    </location>
</feature>
<feature type="region of interest" description="Disordered" evidence="17">
    <location>
        <begin position="1320"/>
        <end position="1398"/>
    </location>
</feature>
<evidence type="ECO:0000256" key="16">
    <source>
        <dbReference type="RuleBase" id="RU362033"/>
    </source>
</evidence>
<dbReference type="InterPro" id="IPR036412">
    <property type="entry name" value="HAD-like_sf"/>
</dbReference>
<dbReference type="SUPFAM" id="SSF81653">
    <property type="entry name" value="Calcium ATPase, transduction domain A"/>
    <property type="match status" value="1"/>
</dbReference>
<keyword evidence="11 16" id="KW-0472">Membrane</keyword>
<comment type="catalytic activity">
    <reaction evidence="12 16">
        <text>ATP + H2O + phospholipidSide 1 = ADP + phosphate + phospholipidSide 2.</text>
        <dbReference type="EC" id="7.6.2.1"/>
    </reaction>
</comment>
<evidence type="ECO:0000256" key="7">
    <source>
        <dbReference type="ARBA" id="ARBA00022840"/>
    </source>
</evidence>
<dbReference type="SFLD" id="SFLDG00002">
    <property type="entry name" value="C1.7:_P-type_atpase_like"/>
    <property type="match status" value="1"/>
</dbReference>
<comment type="similarity">
    <text evidence="2 16">Belongs to the cation transport ATPase (P-type) (TC 3.A.3) family. Type IV subfamily.</text>
</comment>
<protein>
    <recommendedName>
        <fullName evidence="16">Phospholipid-transporting ATPase</fullName>
        <ecNumber evidence="16">7.6.2.1</ecNumber>
    </recommendedName>
</protein>
<dbReference type="InterPro" id="IPR044492">
    <property type="entry name" value="P_typ_ATPase_HD_dom"/>
</dbReference>
<dbReference type="InterPro" id="IPR006539">
    <property type="entry name" value="P-type_ATPase_IV"/>
</dbReference>